<accession>A0AAU9SE36</accession>
<dbReference type="Proteomes" id="UP000836841">
    <property type="component" value="Chromosome 4"/>
</dbReference>
<gene>
    <name evidence="1" type="ORF">TAV2_LOCUS13296</name>
</gene>
<proteinExistence type="predicted"/>
<protein>
    <submittedName>
        <fullName evidence="1">Uncharacterized protein</fullName>
    </submittedName>
</protein>
<reference evidence="1 2" key="1">
    <citation type="submission" date="2022-03" db="EMBL/GenBank/DDBJ databases">
        <authorList>
            <person name="Nunn A."/>
            <person name="Chopra R."/>
            <person name="Nunn A."/>
            <person name="Contreras Garrido A."/>
        </authorList>
    </citation>
    <scope>NUCLEOTIDE SEQUENCE [LARGE SCALE GENOMIC DNA]</scope>
</reference>
<dbReference type="AlphaFoldDB" id="A0AAU9SE36"/>
<evidence type="ECO:0000313" key="1">
    <source>
        <dbReference type="EMBL" id="CAH2060510.1"/>
    </source>
</evidence>
<sequence>MIIEQGITKSHLYPIFVKCLAYQNISEFASNVREEGRSEMTKAGKEIFMGQKVSVVATTTLTAVMSNLTLVERMTDPVAPEDLGLANILANIQMTLATLGDRVARIEQPAPAPLLHHAERLTQQLMGERTNNRMMTICQN</sequence>
<keyword evidence="2" id="KW-1185">Reference proteome</keyword>
<dbReference type="EMBL" id="OU466860">
    <property type="protein sequence ID" value="CAH2060510.1"/>
    <property type="molecule type" value="Genomic_DNA"/>
</dbReference>
<evidence type="ECO:0000313" key="2">
    <source>
        <dbReference type="Proteomes" id="UP000836841"/>
    </source>
</evidence>
<organism evidence="1 2">
    <name type="scientific">Thlaspi arvense</name>
    <name type="common">Field penny-cress</name>
    <dbReference type="NCBI Taxonomy" id="13288"/>
    <lineage>
        <taxon>Eukaryota</taxon>
        <taxon>Viridiplantae</taxon>
        <taxon>Streptophyta</taxon>
        <taxon>Embryophyta</taxon>
        <taxon>Tracheophyta</taxon>
        <taxon>Spermatophyta</taxon>
        <taxon>Magnoliopsida</taxon>
        <taxon>eudicotyledons</taxon>
        <taxon>Gunneridae</taxon>
        <taxon>Pentapetalae</taxon>
        <taxon>rosids</taxon>
        <taxon>malvids</taxon>
        <taxon>Brassicales</taxon>
        <taxon>Brassicaceae</taxon>
        <taxon>Thlaspideae</taxon>
        <taxon>Thlaspi</taxon>
    </lineage>
</organism>
<name>A0AAU9SE36_THLAR</name>